<dbReference type="Proteomes" id="UP000193711">
    <property type="component" value="Unassembled WGS sequence"/>
</dbReference>
<keyword evidence="1" id="KW-0472">Membrane</keyword>
<keyword evidence="3" id="KW-1185">Reference proteome</keyword>
<evidence type="ECO:0000313" key="3">
    <source>
        <dbReference type="Proteomes" id="UP000193711"/>
    </source>
</evidence>
<keyword evidence="1" id="KW-0812">Transmembrane</keyword>
<name>A0A1X7PBR6_9MICO</name>
<sequence length="74" mass="7637">MEWLRDVTARSSAGEIAGVVVIVVASVVLLVSAVRIGAGDVLAAYGVLLGFTAGITGLGVHSASRQARFRREGR</sequence>
<dbReference type="EMBL" id="FXBM01000003">
    <property type="protein sequence ID" value="SMH48722.1"/>
    <property type="molecule type" value="Genomic_DNA"/>
</dbReference>
<evidence type="ECO:0000256" key="1">
    <source>
        <dbReference type="SAM" id="Phobius"/>
    </source>
</evidence>
<evidence type="ECO:0000313" key="2">
    <source>
        <dbReference type="EMBL" id="SMH48722.1"/>
    </source>
</evidence>
<feature type="transmembrane region" description="Helical" evidence="1">
    <location>
        <begin position="42"/>
        <end position="64"/>
    </location>
</feature>
<feature type="transmembrane region" description="Helical" evidence="1">
    <location>
        <begin position="12"/>
        <end position="36"/>
    </location>
</feature>
<gene>
    <name evidence="2" type="ORF">SAMN06295885_3111</name>
</gene>
<dbReference type="AlphaFoldDB" id="A0A1X7PBR6"/>
<organism evidence="2 3">
    <name type="scientific">Rathayibacter oskolensis</name>
    <dbReference type="NCBI Taxonomy" id="1891671"/>
    <lineage>
        <taxon>Bacteria</taxon>
        <taxon>Bacillati</taxon>
        <taxon>Actinomycetota</taxon>
        <taxon>Actinomycetes</taxon>
        <taxon>Micrococcales</taxon>
        <taxon>Microbacteriaceae</taxon>
        <taxon>Rathayibacter</taxon>
    </lineage>
</organism>
<keyword evidence="1" id="KW-1133">Transmembrane helix</keyword>
<accession>A0A1X7PBR6</accession>
<proteinExistence type="predicted"/>
<protein>
    <submittedName>
        <fullName evidence="2">Uncharacterized protein</fullName>
    </submittedName>
</protein>
<reference evidence="3" key="1">
    <citation type="submission" date="2017-04" db="EMBL/GenBank/DDBJ databases">
        <authorList>
            <person name="Varghese N."/>
            <person name="Submissions S."/>
        </authorList>
    </citation>
    <scope>NUCLEOTIDE SEQUENCE [LARGE SCALE GENOMIC DNA]</scope>
    <source>
        <strain evidence="3">VKM Ac-2121</strain>
    </source>
</reference>